<feature type="non-terminal residue" evidence="2">
    <location>
        <position position="71"/>
    </location>
</feature>
<feature type="compositionally biased region" description="Basic and acidic residues" evidence="1">
    <location>
        <begin position="22"/>
        <end position="43"/>
    </location>
</feature>
<name>A0AAD8EQ45_DIPPU</name>
<evidence type="ECO:0000256" key="1">
    <source>
        <dbReference type="SAM" id="MobiDB-lite"/>
    </source>
</evidence>
<dbReference type="EMBL" id="JASPKZ010001576">
    <property type="protein sequence ID" value="KAJ9597914.1"/>
    <property type="molecule type" value="Genomic_DNA"/>
</dbReference>
<feature type="region of interest" description="Disordered" evidence="1">
    <location>
        <begin position="18"/>
        <end position="45"/>
    </location>
</feature>
<evidence type="ECO:0000313" key="2">
    <source>
        <dbReference type="EMBL" id="KAJ9597914.1"/>
    </source>
</evidence>
<gene>
    <name evidence="2" type="ORF">L9F63_011201</name>
</gene>
<protein>
    <submittedName>
        <fullName evidence="2">Uncharacterized protein</fullName>
    </submittedName>
</protein>
<organism evidence="2 3">
    <name type="scientific">Diploptera punctata</name>
    <name type="common">Pacific beetle cockroach</name>
    <dbReference type="NCBI Taxonomy" id="6984"/>
    <lineage>
        <taxon>Eukaryota</taxon>
        <taxon>Metazoa</taxon>
        <taxon>Ecdysozoa</taxon>
        <taxon>Arthropoda</taxon>
        <taxon>Hexapoda</taxon>
        <taxon>Insecta</taxon>
        <taxon>Pterygota</taxon>
        <taxon>Neoptera</taxon>
        <taxon>Polyneoptera</taxon>
        <taxon>Dictyoptera</taxon>
        <taxon>Blattodea</taxon>
        <taxon>Blaberoidea</taxon>
        <taxon>Blaberidae</taxon>
        <taxon>Diplopterinae</taxon>
        <taxon>Diploptera</taxon>
    </lineage>
</organism>
<sequence length="71" mass="8127">IDSFSHLLHATIFQTTMTSRSRNYDSREGEEHNHGHSLNHDYPADDVTVVMETSEITSASRSKILYNTYPN</sequence>
<proteinExistence type="predicted"/>
<evidence type="ECO:0000313" key="3">
    <source>
        <dbReference type="Proteomes" id="UP001233999"/>
    </source>
</evidence>
<reference evidence="2" key="1">
    <citation type="journal article" date="2023" name="IScience">
        <title>Live-bearing cockroach genome reveals convergent evolutionary mechanisms linked to viviparity in insects and beyond.</title>
        <authorList>
            <person name="Fouks B."/>
            <person name="Harrison M.C."/>
            <person name="Mikhailova A.A."/>
            <person name="Marchal E."/>
            <person name="English S."/>
            <person name="Carruthers M."/>
            <person name="Jennings E.C."/>
            <person name="Chiamaka E.L."/>
            <person name="Frigard R.A."/>
            <person name="Pippel M."/>
            <person name="Attardo G.M."/>
            <person name="Benoit J.B."/>
            <person name="Bornberg-Bauer E."/>
            <person name="Tobe S.S."/>
        </authorList>
    </citation>
    <scope>NUCLEOTIDE SEQUENCE</scope>
    <source>
        <strain evidence="2">Stay&amp;Tobe</strain>
    </source>
</reference>
<dbReference type="AlphaFoldDB" id="A0AAD8EQ45"/>
<reference evidence="2" key="2">
    <citation type="submission" date="2023-05" db="EMBL/GenBank/DDBJ databases">
        <authorList>
            <person name="Fouks B."/>
        </authorList>
    </citation>
    <scope>NUCLEOTIDE SEQUENCE</scope>
    <source>
        <strain evidence="2">Stay&amp;Tobe</strain>
        <tissue evidence="2">Testes</tissue>
    </source>
</reference>
<keyword evidence="3" id="KW-1185">Reference proteome</keyword>
<comment type="caution">
    <text evidence="2">The sequence shown here is derived from an EMBL/GenBank/DDBJ whole genome shotgun (WGS) entry which is preliminary data.</text>
</comment>
<accession>A0AAD8EQ45</accession>
<feature type="non-terminal residue" evidence="2">
    <location>
        <position position="1"/>
    </location>
</feature>
<dbReference type="Proteomes" id="UP001233999">
    <property type="component" value="Unassembled WGS sequence"/>
</dbReference>